<reference evidence="4" key="1">
    <citation type="submission" date="2025-08" db="UniProtKB">
        <authorList>
            <consortium name="Ensembl"/>
        </authorList>
    </citation>
    <scope>IDENTIFICATION</scope>
</reference>
<dbReference type="Pfam" id="PF01400">
    <property type="entry name" value="Astacin"/>
    <property type="match status" value="1"/>
</dbReference>
<evidence type="ECO:0000313" key="4">
    <source>
        <dbReference type="Ensembl" id="ENSLLTP00000021957.1"/>
    </source>
</evidence>
<dbReference type="GO" id="GO:0009953">
    <property type="term" value="P:dorsal/ventral pattern formation"/>
    <property type="evidence" value="ECO:0007669"/>
    <property type="project" value="TreeGrafter"/>
</dbReference>
<name>A0A8C5WY12_LATLA</name>
<dbReference type="PANTHER" id="PTHR10127">
    <property type="entry name" value="DISCOIDIN, CUB, EGF, LAMININ , AND ZINC METALLOPROTEASE DOMAIN CONTAINING"/>
    <property type="match status" value="1"/>
</dbReference>
<dbReference type="SUPFAM" id="SSF55486">
    <property type="entry name" value="Metalloproteases ('zincins'), catalytic domain"/>
    <property type="match status" value="1"/>
</dbReference>
<sequence>MTQVEKSVSSADRLVGLTLIKLSMLNNIAYLLFVFIAVFWGDIALDVEDLKIFQIDRTIDLTQHSEGKNGHNTGKPTLTFSGNNERKRFSRAATSRTERIWPGGVIPYVIAGNFTGSQRAMFKQAMRHWEKYTCVTFIERSDEESYIVFTYRPCG</sequence>
<keyword evidence="2" id="KW-0812">Transmembrane</keyword>
<comment type="caution">
    <text evidence="1">Lacks conserved residue(s) required for the propagation of feature annotation.</text>
</comment>
<dbReference type="Gene3D" id="3.40.390.10">
    <property type="entry name" value="Collagenase (Catalytic Domain)"/>
    <property type="match status" value="1"/>
</dbReference>
<feature type="transmembrane region" description="Helical" evidence="2">
    <location>
        <begin position="28"/>
        <end position="47"/>
    </location>
</feature>
<dbReference type="InterPro" id="IPR024079">
    <property type="entry name" value="MetalloPept_cat_dom_sf"/>
</dbReference>
<organism evidence="4 5">
    <name type="scientific">Laticauda laticaudata</name>
    <name type="common">Blue-ringed sea krait</name>
    <name type="synonym">Blue-lipped sea krait</name>
    <dbReference type="NCBI Taxonomy" id="8630"/>
    <lineage>
        <taxon>Eukaryota</taxon>
        <taxon>Metazoa</taxon>
        <taxon>Chordata</taxon>
        <taxon>Craniata</taxon>
        <taxon>Vertebrata</taxon>
        <taxon>Euteleostomi</taxon>
        <taxon>Lepidosauria</taxon>
        <taxon>Squamata</taxon>
        <taxon>Bifurcata</taxon>
        <taxon>Unidentata</taxon>
        <taxon>Episquamata</taxon>
        <taxon>Toxicofera</taxon>
        <taxon>Serpentes</taxon>
        <taxon>Colubroidea</taxon>
        <taxon>Elapidae</taxon>
        <taxon>Laticaudinae</taxon>
        <taxon>Laticauda</taxon>
    </lineage>
</organism>
<evidence type="ECO:0000256" key="2">
    <source>
        <dbReference type="SAM" id="Phobius"/>
    </source>
</evidence>
<evidence type="ECO:0000313" key="5">
    <source>
        <dbReference type="Proteomes" id="UP000694406"/>
    </source>
</evidence>
<proteinExistence type="predicted"/>
<dbReference type="GeneTree" id="ENSGT00940000157225"/>
<dbReference type="GO" id="GO:0004222">
    <property type="term" value="F:metalloendopeptidase activity"/>
    <property type="evidence" value="ECO:0007669"/>
    <property type="project" value="InterPro"/>
</dbReference>
<dbReference type="GO" id="GO:0005615">
    <property type="term" value="C:extracellular space"/>
    <property type="evidence" value="ECO:0007669"/>
    <property type="project" value="TreeGrafter"/>
</dbReference>
<dbReference type="Proteomes" id="UP000694406">
    <property type="component" value="Unplaced"/>
</dbReference>
<feature type="domain" description="Peptidase M12A" evidence="3">
    <location>
        <begin position="92"/>
        <end position="155"/>
    </location>
</feature>
<keyword evidence="2" id="KW-1133">Transmembrane helix</keyword>
<keyword evidence="2" id="KW-0472">Membrane</keyword>
<accession>A0A8C5WY12</accession>
<dbReference type="InterPro" id="IPR001506">
    <property type="entry name" value="Peptidase_M12A"/>
</dbReference>
<dbReference type="GO" id="GO:0016485">
    <property type="term" value="P:protein processing"/>
    <property type="evidence" value="ECO:0007669"/>
    <property type="project" value="TreeGrafter"/>
</dbReference>
<dbReference type="Ensembl" id="ENSLLTT00000022771.1">
    <property type="protein sequence ID" value="ENSLLTP00000021957.1"/>
    <property type="gene ID" value="ENSLLTG00000016371.1"/>
</dbReference>
<protein>
    <recommendedName>
        <fullName evidence="3">Peptidase M12A domain-containing protein</fullName>
    </recommendedName>
</protein>
<dbReference type="PROSITE" id="PS51864">
    <property type="entry name" value="ASTACIN"/>
    <property type="match status" value="1"/>
</dbReference>
<dbReference type="AlphaFoldDB" id="A0A8C5WY12"/>
<reference evidence="4" key="2">
    <citation type="submission" date="2025-09" db="UniProtKB">
        <authorList>
            <consortium name="Ensembl"/>
        </authorList>
    </citation>
    <scope>IDENTIFICATION</scope>
</reference>
<evidence type="ECO:0000259" key="3">
    <source>
        <dbReference type="PROSITE" id="PS51864"/>
    </source>
</evidence>
<evidence type="ECO:0000256" key="1">
    <source>
        <dbReference type="PROSITE-ProRule" id="PRU01211"/>
    </source>
</evidence>
<dbReference type="PANTHER" id="PTHR10127:SF860">
    <property type="entry name" value="TOLLOID-LIKE PROTEIN 1"/>
    <property type="match status" value="1"/>
</dbReference>
<keyword evidence="5" id="KW-1185">Reference proteome</keyword>